<proteinExistence type="predicted"/>
<organism evidence="2 3">
    <name type="scientific">Jatrophihabitans endophyticus</name>
    <dbReference type="NCBI Taxonomy" id="1206085"/>
    <lineage>
        <taxon>Bacteria</taxon>
        <taxon>Bacillati</taxon>
        <taxon>Actinomycetota</taxon>
        <taxon>Actinomycetes</taxon>
        <taxon>Jatrophihabitantales</taxon>
        <taxon>Jatrophihabitantaceae</taxon>
        <taxon>Jatrophihabitans</taxon>
    </lineage>
</organism>
<sequence length="218" mass="23446">MTTPKAGSDQEPAFDSYPVRGLADDAEVWLVRHGETEWSKSGQHTGTTDIPLTEDGERQAAALRALLADVDPVLVLASPRSRAVETARLAGLTVDETVEDLGEWNYGDYEGRTTPDIRREVPGWTIWSHGCPGGEAPAQVQARADRVLRRVAERVGDGPVVLVGHGHFSRALGARWIGLPVTGGANLLLSTATTSVLGAQYGTPTLRYWNLPNPTTQS</sequence>
<gene>
    <name evidence="2" type="ORF">SAMN05443575_0816</name>
</gene>
<feature type="binding site" evidence="1">
    <location>
        <begin position="45"/>
        <end position="46"/>
    </location>
    <ligand>
        <name>substrate</name>
    </ligand>
</feature>
<dbReference type="Pfam" id="PF00300">
    <property type="entry name" value="His_Phos_1"/>
    <property type="match status" value="1"/>
</dbReference>
<dbReference type="InterPro" id="IPR013078">
    <property type="entry name" value="His_Pase_superF_clade-1"/>
</dbReference>
<evidence type="ECO:0000313" key="3">
    <source>
        <dbReference type="Proteomes" id="UP000186132"/>
    </source>
</evidence>
<dbReference type="STRING" id="1206085.SAMN05443575_0816"/>
<protein>
    <submittedName>
        <fullName evidence="2">Probable phosphoglycerate mutase</fullName>
    </submittedName>
</protein>
<dbReference type="InterPro" id="IPR050275">
    <property type="entry name" value="PGM_Phosphatase"/>
</dbReference>
<evidence type="ECO:0000313" key="2">
    <source>
        <dbReference type="EMBL" id="SHF75380.1"/>
    </source>
</evidence>
<accession>A0A1M5E869</accession>
<dbReference type="PANTHER" id="PTHR48100:SF15">
    <property type="entry name" value="SEDOHEPTULOSE 1,7-BISPHOSPHATASE"/>
    <property type="match status" value="1"/>
</dbReference>
<keyword evidence="3" id="KW-1185">Reference proteome</keyword>
<dbReference type="SUPFAM" id="SSF53254">
    <property type="entry name" value="Phosphoglycerate mutase-like"/>
    <property type="match status" value="1"/>
</dbReference>
<dbReference type="CDD" id="cd07067">
    <property type="entry name" value="HP_PGM_like"/>
    <property type="match status" value="1"/>
</dbReference>
<evidence type="ECO:0000256" key="1">
    <source>
        <dbReference type="PIRSR" id="PIRSR613078-2"/>
    </source>
</evidence>
<name>A0A1M5E869_9ACTN</name>
<dbReference type="EMBL" id="FQVU01000001">
    <property type="protein sequence ID" value="SHF75380.1"/>
    <property type="molecule type" value="Genomic_DNA"/>
</dbReference>
<dbReference type="InterPro" id="IPR029033">
    <property type="entry name" value="His_PPase_superfam"/>
</dbReference>
<dbReference type="PANTHER" id="PTHR48100">
    <property type="entry name" value="BROAD-SPECIFICITY PHOSPHATASE YOR283W-RELATED"/>
    <property type="match status" value="1"/>
</dbReference>
<feature type="binding site" evidence="1">
    <location>
        <position position="82"/>
    </location>
    <ligand>
        <name>substrate</name>
    </ligand>
</feature>
<dbReference type="SMART" id="SM00855">
    <property type="entry name" value="PGAM"/>
    <property type="match status" value="1"/>
</dbReference>
<dbReference type="Proteomes" id="UP000186132">
    <property type="component" value="Unassembled WGS sequence"/>
</dbReference>
<dbReference type="Gene3D" id="3.40.50.1240">
    <property type="entry name" value="Phosphoglycerate mutase-like"/>
    <property type="match status" value="1"/>
</dbReference>
<reference evidence="2 3" key="1">
    <citation type="submission" date="2016-11" db="EMBL/GenBank/DDBJ databases">
        <authorList>
            <person name="Jaros S."/>
            <person name="Januszkiewicz K."/>
            <person name="Wedrychowicz H."/>
        </authorList>
    </citation>
    <scope>NUCLEOTIDE SEQUENCE [LARGE SCALE GENOMIC DNA]</scope>
    <source>
        <strain evidence="2 3">DSM 45627</strain>
    </source>
</reference>
<dbReference type="GO" id="GO:0016791">
    <property type="term" value="F:phosphatase activity"/>
    <property type="evidence" value="ECO:0007669"/>
    <property type="project" value="TreeGrafter"/>
</dbReference>
<dbReference type="AlphaFoldDB" id="A0A1M5E869"/>